<protein>
    <recommendedName>
        <fullName evidence="4">HEAT repeat domain-containing protein</fullName>
    </recommendedName>
</protein>
<dbReference type="AlphaFoldDB" id="A0A3N6LYJ5"/>
<sequence length="197" mass="21412">MDRDGGESVHERRDSTTFDLPAVLVQLDDRTPTVQRDAVRTIRNEVEERPRECLPVVPKLRGLLEQPSLECHDEVAYCLAELAAESPVDVAPSADEIATFVADDPPEDATPALLRCLEEVAAVRPDVLVDHVDGISTHLENDDPQVRAGAAATLGHVAAETDAALENVRSRLGDLASRDPNPMVRERAKRAVDGLSE</sequence>
<feature type="region of interest" description="Disordered" evidence="1">
    <location>
        <begin position="174"/>
        <end position="197"/>
    </location>
</feature>
<organism evidence="2 3">
    <name type="scientific">Natrarchaeobius chitinivorans</name>
    <dbReference type="NCBI Taxonomy" id="1679083"/>
    <lineage>
        <taxon>Archaea</taxon>
        <taxon>Methanobacteriati</taxon>
        <taxon>Methanobacteriota</taxon>
        <taxon>Stenosarchaea group</taxon>
        <taxon>Halobacteria</taxon>
        <taxon>Halobacteriales</taxon>
        <taxon>Natrialbaceae</taxon>
        <taxon>Natrarchaeobius</taxon>
    </lineage>
</organism>
<proteinExistence type="predicted"/>
<evidence type="ECO:0000256" key="1">
    <source>
        <dbReference type="SAM" id="MobiDB-lite"/>
    </source>
</evidence>
<evidence type="ECO:0000313" key="3">
    <source>
        <dbReference type="Proteomes" id="UP000282323"/>
    </source>
</evidence>
<accession>A0A3N6LYJ5</accession>
<feature type="compositionally biased region" description="Basic and acidic residues" evidence="1">
    <location>
        <begin position="184"/>
        <end position="197"/>
    </location>
</feature>
<evidence type="ECO:0008006" key="4">
    <source>
        <dbReference type="Google" id="ProtNLM"/>
    </source>
</evidence>
<dbReference type="EMBL" id="REGA01000004">
    <property type="protein sequence ID" value="RQG95913.1"/>
    <property type="molecule type" value="Genomic_DNA"/>
</dbReference>
<dbReference type="SUPFAM" id="SSF48371">
    <property type="entry name" value="ARM repeat"/>
    <property type="match status" value="1"/>
</dbReference>
<reference evidence="2 3" key="1">
    <citation type="submission" date="2018-10" db="EMBL/GenBank/DDBJ databases">
        <title>Natrarchaeobius chitinivorans gen. nov., sp. nov., and Natrarchaeobius haloalkaliphilus sp. nov., alkaliphilic, chitin-utilizing haloarchaea from hypersaline alkaline lakes.</title>
        <authorList>
            <person name="Sorokin D.Y."/>
            <person name="Elcheninov A.G."/>
            <person name="Kostrikina N.A."/>
            <person name="Bale N.J."/>
            <person name="Sinninghe Damste J.S."/>
            <person name="Khijniak T.V."/>
            <person name="Kublanov I.V."/>
            <person name="Toshchakov S.V."/>
        </authorList>
    </citation>
    <scope>NUCLEOTIDE SEQUENCE [LARGE SCALE GENOMIC DNA]</scope>
    <source>
        <strain evidence="2 3">AArcht4T</strain>
    </source>
</reference>
<dbReference type="Proteomes" id="UP000282323">
    <property type="component" value="Unassembled WGS sequence"/>
</dbReference>
<gene>
    <name evidence="2" type="ORF">EA473_06955</name>
</gene>
<keyword evidence="3" id="KW-1185">Reference proteome</keyword>
<dbReference type="InterPro" id="IPR016024">
    <property type="entry name" value="ARM-type_fold"/>
</dbReference>
<dbReference type="InterPro" id="IPR011989">
    <property type="entry name" value="ARM-like"/>
</dbReference>
<dbReference type="OrthoDB" id="197870at2157"/>
<name>A0A3N6LYJ5_NATCH</name>
<dbReference type="Gene3D" id="1.25.10.10">
    <property type="entry name" value="Leucine-rich Repeat Variant"/>
    <property type="match status" value="1"/>
</dbReference>
<evidence type="ECO:0000313" key="2">
    <source>
        <dbReference type="EMBL" id="RQG95913.1"/>
    </source>
</evidence>
<comment type="caution">
    <text evidence="2">The sequence shown here is derived from an EMBL/GenBank/DDBJ whole genome shotgun (WGS) entry which is preliminary data.</text>
</comment>